<evidence type="ECO:0000313" key="2">
    <source>
        <dbReference type="Proteomes" id="UP000199137"/>
    </source>
</evidence>
<accession>A0A1I6BMF2</accession>
<evidence type="ECO:0000313" key="1">
    <source>
        <dbReference type="EMBL" id="SFQ82081.1"/>
    </source>
</evidence>
<proteinExistence type="predicted"/>
<gene>
    <name evidence="1" type="ORF">SAMN05421854_1334</name>
</gene>
<sequence length="125" mass="14204">MPVRQRPIGALLDAVFGNARVPGGGPRWITLPPWLWFCRYCDTGGGGEFAAARLDRTRLGRCRIICQPYEWRHDFDDVELGLDGQERVQAAVRQHVNGPGAAVTWDIQRQRLKIVRAPQVDWRQA</sequence>
<protein>
    <submittedName>
        <fullName evidence="1">Uncharacterized protein</fullName>
    </submittedName>
</protein>
<dbReference type="EMBL" id="FOWC01000033">
    <property type="protein sequence ID" value="SFQ82081.1"/>
    <property type="molecule type" value="Genomic_DNA"/>
</dbReference>
<reference evidence="1 2" key="1">
    <citation type="submission" date="2016-10" db="EMBL/GenBank/DDBJ databases">
        <authorList>
            <person name="de Groot N.N."/>
        </authorList>
    </citation>
    <scope>NUCLEOTIDE SEQUENCE [LARGE SCALE GENOMIC DNA]</scope>
    <source>
        <strain evidence="1 2">DSM 44637</strain>
    </source>
</reference>
<name>A0A1I6BMF2_9PSEU</name>
<dbReference type="Proteomes" id="UP000199137">
    <property type="component" value="Unassembled WGS sequence"/>
</dbReference>
<organism evidence="1 2">
    <name type="scientific">Amycolatopsis rubida</name>
    <dbReference type="NCBI Taxonomy" id="112413"/>
    <lineage>
        <taxon>Bacteria</taxon>
        <taxon>Bacillati</taxon>
        <taxon>Actinomycetota</taxon>
        <taxon>Actinomycetes</taxon>
        <taxon>Pseudonocardiales</taxon>
        <taxon>Pseudonocardiaceae</taxon>
        <taxon>Amycolatopsis</taxon>
    </lineage>
</organism>
<dbReference type="AlphaFoldDB" id="A0A1I6BMF2"/>
<dbReference type="RefSeq" id="WP_093577402.1">
    <property type="nucleotide sequence ID" value="NZ_FOWC01000033.1"/>
</dbReference>
<dbReference type="OrthoDB" id="3690719at2"/>